<comment type="similarity">
    <text evidence="1 8">Belongs to the cytochrome P450 family.</text>
</comment>
<dbReference type="PANTHER" id="PTHR24291:SF50">
    <property type="entry name" value="BIFUNCTIONAL ALBAFLAVENONE MONOOXYGENASE_TERPENE SYNTHASE"/>
    <property type="match status" value="1"/>
</dbReference>
<keyword evidence="4 8" id="KW-0560">Oxidoreductase</keyword>
<evidence type="ECO:0000256" key="7">
    <source>
        <dbReference type="PIRSR" id="PIRSR602401-1"/>
    </source>
</evidence>
<organism evidence="9">
    <name type="scientific">Arcella intermedia</name>
    <dbReference type="NCBI Taxonomy" id="1963864"/>
    <lineage>
        <taxon>Eukaryota</taxon>
        <taxon>Amoebozoa</taxon>
        <taxon>Tubulinea</taxon>
        <taxon>Elardia</taxon>
        <taxon>Arcellinida</taxon>
        <taxon>Sphaerothecina</taxon>
        <taxon>Arcellidae</taxon>
        <taxon>Arcella</taxon>
    </lineage>
</organism>
<comment type="cofactor">
    <cofactor evidence="7">
        <name>heme</name>
        <dbReference type="ChEBI" id="CHEBI:30413"/>
    </cofactor>
</comment>
<dbReference type="GO" id="GO:0005506">
    <property type="term" value="F:iron ion binding"/>
    <property type="evidence" value="ECO:0007669"/>
    <property type="project" value="InterPro"/>
</dbReference>
<dbReference type="GO" id="GO:0016705">
    <property type="term" value="F:oxidoreductase activity, acting on paired donors, with incorporation or reduction of molecular oxygen"/>
    <property type="evidence" value="ECO:0007669"/>
    <property type="project" value="InterPro"/>
</dbReference>
<evidence type="ECO:0000256" key="4">
    <source>
        <dbReference type="ARBA" id="ARBA00023002"/>
    </source>
</evidence>
<name>A0A6B2L5L2_9EUKA</name>
<dbReference type="PRINTS" id="PR00385">
    <property type="entry name" value="P450"/>
</dbReference>
<dbReference type="GO" id="GO:0020037">
    <property type="term" value="F:heme binding"/>
    <property type="evidence" value="ECO:0007669"/>
    <property type="project" value="InterPro"/>
</dbReference>
<evidence type="ECO:0008006" key="10">
    <source>
        <dbReference type="Google" id="ProtNLM"/>
    </source>
</evidence>
<dbReference type="Pfam" id="PF00067">
    <property type="entry name" value="p450"/>
    <property type="match status" value="1"/>
</dbReference>
<dbReference type="InterPro" id="IPR050196">
    <property type="entry name" value="Cytochrome_P450_Monoox"/>
</dbReference>
<dbReference type="PROSITE" id="PS00086">
    <property type="entry name" value="CYTOCHROME_P450"/>
    <property type="match status" value="1"/>
</dbReference>
<evidence type="ECO:0000256" key="6">
    <source>
        <dbReference type="ARBA" id="ARBA00023033"/>
    </source>
</evidence>
<feature type="binding site" description="axial binding residue" evidence="7">
    <location>
        <position position="352"/>
    </location>
    <ligand>
        <name>heme</name>
        <dbReference type="ChEBI" id="CHEBI:30413"/>
    </ligand>
    <ligandPart>
        <name>Fe</name>
        <dbReference type="ChEBI" id="CHEBI:18248"/>
    </ligandPart>
</feature>
<accession>A0A6B2L5L2</accession>
<evidence type="ECO:0000256" key="3">
    <source>
        <dbReference type="ARBA" id="ARBA00022723"/>
    </source>
</evidence>
<dbReference type="CDD" id="cd00302">
    <property type="entry name" value="cytochrome_P450"/>
    <property type="match status" value="1"/>
</dbReference>
<dbReference type="PANTHER" id="PTHR24291">
    <property type="entry name" value="CYTOCHROME P450 FAMILY 4"/>
    <property type="match status" value="1"/>
</dbReference>
<dbReference type="SUPFAM" id="SSF48264">
    <property type="entry name" value="Cytochrome P450"/>
    <property type="match status" value="1"/>
</dbReference>
<evidence type="ECO:0000313" key="9">
    <source>
        <dbReference type="EMBL" id="NDV32245.1"/>
    </source>
</evidence>
<dbReference type="InterPro" id="IPR036396">
    <property type="entry name" value="Cyt_P450_sf"/>
</dbReference>
<evidence type="ECO:0000256" key="5">
    <source>
        <dbReference type="ARBA" id="ARBA00023004"/>
    </source>
</evidence>
<keyword evidence="6 8" id="KW-0503">Monooxygenase</keyword>
<dbReference type="GO" id="GO:0004497">
    <property type="term" value="F:monooxygenase activity"/>
    <property type="evidence" value="ECO:0007669"/>
    <property type="project" value="UniProtKB-KW"/>
</dbReference>
<evidence type="ECO:0000256" key="2">
    <source>
        <dbReference type="ARBA" id="ARBA00022617"/>
    </source>
</evidence>
<evidence type="ECO:0000256" key="8">
    <source>
        <dbReference type="RuleBase" id="RU000461"/>
    </source>
</evidence>
<proteinExistence type="inferred from homology"/>
<dbReference type="InterPro" id="IPR002401">
    <property type="entry name" value="Cyt_P450_E_grp-I"/>
</dbReference>
<dbReference type="InterPro" id="IPR001128">
    <property type="entry name" value="Cyt_P450"/>
</dbReference>
<reference evidence="9" key="1">
    <citation type="journal article" date="2020" name="J. Eukaryot. Microbiol.">
        <title>De novo Sequencing, Assembly and Annotation of the Transcriptome for the Free-Living Testate Amoeba Arcella intermedia.</title>
        <authorList>
            <person name="Ribeiro G.M."/>
            <person name="Porfirio-Sousa A.L."/>
            <person name="Maurer-Alcala X.X."/>
            <person name="Katz L.A."/>
            <person name="Lahr D.J.G."/>
        </authorList>
    </citation>
    <scope>NUCLEOTIDE SEQUENCE</scope>
</reference>
<dbReference type="EMBL" id="GIBP01003276">
    <property type="protein sequence ID" value="NDV32245.1"/>
    <property type="molecule type" value="Transcribed_RNA"/>
</dbReference>
<keyword evidence="5 7" id="KW-0408">Iron</keyword>
<keyword evidence="2 7" id="KW-0349">Heme</keyword>
<sequence>MLTADPDCAQWVLRHHELPKTDFVGIPSTFKDTLGQHLVIVNGDVWKRQRSAINSGFTTESYKSYFDSFNLIIDKCLTKLSELPEGTDVDISPYLSRFTLDLLGKSIFHYDFNTLNNGRNEYYDAYRTIINGGGPFNQLLVEVIPGWSHLPFFGPRKFYDACQTMIRLFKRVIEEHQKEGNFNDVLDKLLQYQAVENKLSEVELYSNIWAFFAAGHETTANALAWAFAELADKEGLQERLYEHVLEEFPSGTPSVEAVLRPPAFLDGFVKENLRHHPPVSIIPTRRTARDLLCGEQVIPAGTRVGVDVWAIHHNPRYWEDPEVFDPERFLPERRKGKHRFCYLPFGLGPRQCIGNEFSEIEQRLFLVKFLREFKVLPPVNQPKVNLNELPNFGAPFPVHVRLQRRK</sequence>
<evidence type="ECO:0000256" key="1">
    <source>
        <dbReference type="ARBA" id="ARBA00010617"/>
    </source>
</evidence>
<dbReference type="InterPro" id="IPR017972">
    <property type="entry name" value="Cyt_P450_CS"/>
</dbReference>
<keyword evidence="3 7" id="KW-0479">Metal-binding</keyword>
<dbReference type="Gene3D" id="1.10.630.10">
    <property type="entry name" value="Cytochrome P450"/>
    <property type="match status" value="1"/>
</dbReference>
<protein>
    <recommendedName>
        <fullName evidence="10">Cytochrome P450</fullName>
    </recommendedName>
</protein>
<dbReference type="AlphaFoldDB" id="A0A6B2L5L2"/>
<dbReference type="PRINTS" id="PR00463">
    <property type="entry name" value="EP450I"/>
</dbReference>